<protein>
    <submittedName>
        <fullName evidence="1">Uncharacterized protein</fullName>
    </submittedName>
</protein>
<proteinExistence type="predicted"/>
<dbReference type="Proteomes" id="UP001607303">
    <property type="component" value="Unassembled WGS sequence"/>
</dbReference>
<accession>A0ABD2CEV9</accession>
<keyword evidence="2" id="KW-1185">Reference proteome</keyword>
<comment type="caution">
    <text evidence="1">The sequence shown here is derived from an EMBL/GenBank/DDBJ whole genome shotgun (WGS) entry which is preliminary data.</text>
</comment>
<reference evidence="1 2" key="1">
    <citation type="journal article" date="2024" name="Ann. Entomol. Soc. Am.">
        <title>Genomic analyses of the southern and eastern yellowjacket wasps (Hymenoptera: Vespidae) reveal evolutionary signatures of social life.</title>
        <authorList>
            <person name="Catto M.A."/>
            <person name="Caine P.B."/>
            <person name="Orr S.E."/>
            <person name="Hunt B.G."/>
            <person name="Goodisman M.A.D."/>
        </authorList>
    </citation>
    <scope>NUCLEOTIDE SEQUENCE [LARGE SCALE GENOMIC DNA]</scope>
    <source>
        <strain evidence="1">232</strain>
        <tissue evidence="1">Head and thorax</tissue>
    </source>
</reference>
<name>A0ABD2CEV9_VESMC</name>
<gene>
    <name evidence="1" type="ORF">V1477_009082</name>
</gene>
<evidence type="ECO:0000313" key="1">
    <source>
        <dbReference type="EMBL" id="KAL2743593.1"/>
    </source>
</evidence>
<evidence type="ECO:0000313" key="2">
    <source>
        <dbReference type="Proteomes" id="UP001607303"/>
    </source>
</evidence>
<sequence length="72" mass="8577">MAYNNYYTYYDGLAKYFDRKVDVLATIYQRDDFHFPKKKRKRETKSFAFFILKTSVTLEAKSLIYVGGIATR</sequence>
<organism evidence="1 2">
    <name type="scientific">Vespula maculifrons</name>
    <name type="common">Eastern yellow jacket</name>
    <name type="synonym">Wasp</name>
    <dbReference type="NCBI Taxonomy" id="7453"/>
    <lineage>
        <taxon>Eukaryota</taxon>
        <taxon>Metazoa</taxon>
        <taxon>Ecdysozoa</taxon>
        <taxon>Arthropoda</taxon>
        <taxon>Hexapoda</taxon>
        <taxon>Insecta</taxon>
        <taxon>Pterygota</taxon>
        <taxon>Neoptera</taxon>
        <taxon>Endopterygota</taxon>
        <taxon>Hymenoptera</taxon>
        <taxon>Apocrita</taxon>
        <taxon>Aculeata</taxon>
        <taxon>Vespoidea</taxon>
        <taxon>Vespidae</taxon>
        <taxon>Vespinae</taxon>
        <taxon>Vespula</taxon>
    </lineage>
</organism>
<dbReference type="AlphaFoldDB" id="A0ABD2CEV9"/>
<dbReference type="EMBL" id="JAYRBN010000056">
    <property type="protein sequence ID" value="KAL2743593.1"/>
    <property type="molecule type" value="Genomic_DNA"/>
</dbReference>